<dbReference type="Gene3D" id="3.30.70.1440">
    <property type="entry name" value="Multidrug efflux transporter AcrB pore domain"/>
    <property type="match status" value="1"/>
</dbReference>
<keyword evidence="2" id="KW-1185">Reference proteome</keyword>
<dbReference type="AlphaFoldDB" id="Q2T2S9"/>
<sequence>MRGADCLSGWRRTACNDVARESHQVSIAGIVGLAHVGVRLVVVVGRAARIAKRILAVKLDVVGRPANGDSLGAAMADMERLAASLPTGIGYGWGDAAREETVAARQTPLLIGRSALAAFMARAALYESWTIPLSVPTVVPLDRHARIGDALARLRRRRGRARRRVGVRARISGRDAD</sequence>
<dbReference type="GO" id="GO:0016020">
    <property type="term" value="C:membrane"/>
    <property type="evidence" value="ECO:0007669"/>
    <property type="project" value="InterPro"/>
</dbReference>
<dbReference type="SUPFAM" id="SSF82693">
    <property type="entry name" value="Multidrug efflux transporter AcrB pore domain, PN1, PN2, PC1 and PC2 subdomains"/>
    <property type="match status" value="1"/>
</dbReference>
<dbReference type="InterPro" id="IPR001036">
    <property type="entry name" value="Acrflvin-R"/>
</dbReference>
<dbReference type="Pfam" id="PF00873">
    <property type="entry name" value="ACR_tran"/>
    <property type="match status" value="1"/>
</dbReference>
<protein>
    <submittedName>
        <fullName evidence="1">Hydrophobe/amphiphile efflux family protein</fullName>
    </submittedName>
</protein>
<evidence type="ECO:0000313" key="2">
    <source>
        <dbReference type="Proteomes" id="UP000001930"/>
    </source>
</evidence>
<accession>Q2T2S9</accession>
<proteinExistence type="predicted"/>
<dbReference type="KEGG" id="bte:BTH_II2333"/>
<dbReference type="EMBL" id="CP000085">
    <property type="protein sequence ID" value="ABC34551.1"/>
    <property type="molecule type" value="Genomic_DNA"/>
</dbReference>
<dbReference type="GO" id="GO:0022857">
    <property type="term" value="F:transmembrane transporter activity"/>
    <property type="evidence" value="ECO:0007669"/>
    <property type="project" value="InterPro"/>
</dbReference>
<dbReference type="HOGENOM" id="CLU_129711_0_0_4"/>
<reference evidence="1 2" key="1">
    <citation type="journal article" date="2005" name="BMC Genomics">
        <title>Bacterial genome adaptation to niches: divergence of the potential virulence genes in three Burkholderia species of different survival strategies.</title>
        <authorList>
            <person name="Kim H.S."/>
            <person name="Schell M.A."/>
            <person name="Yu Y."/>
            <person name="Ulrich R.L."/>
            <person name="Sarria S.H."/>
            <person name="Nierman W.C."/>
            <person name="DeShazer D."/>
        </authorList>
    </citation>
    <scope>NUCLEOTIDE SEQUENCE [LARGE SCALE GENOMIC DNA]</scope>
    <source>
        <strain evidence="2">ATCC 700388 / DSM 13276 / CCUG 48851 / CIP 106301 / E264</strain>
    </source>
</reference>
<organism evidence="1 2">
    <name type="scientific">Burkholderia thailandensis (strain ATCC 700388 / DSM 13276 / CCUG 48851 / CIP 106301 / E264)</name>
    <dbReference type="NCBI Taxonomy" id="271848"/>
    <lineage>
        <taxon>Bacteria</taxon>
        <taxon>Pseudomonadati</taxon>
        <taxon>Pseudomonadota</taxon>
        <taxon>Betaproteobacteria</taxon>
        <taxon>Burkholderiales</taxon>
        <taxon>Burkholderiaceae</taxon>
        <taxon>Burkholderia</taxon>
        <taxon>pseudomallei group</taxon>
    </lineage>
</organism>
<gene>
    <name evidence="1" type="ordered locus">BTH_II2333</name>
</gene>
<name>Q2T2S9_BURTA</name>
<evidence type="ECO:0000313" key="1">
    <source>
        <dbReference type="EMBL" id="ABC34551.1"/>
    </source>
</evidence>
<dbReference type="Proteomes" id="UP000001930">
    <property type="component" value="Chromosome II"/>
</dbReference>